<dbReference type="Gene3D" id="3.40.50.1110">
    <property type="entry name" value="SGNH hydrolase"/>
    <property type="match status" value="2"/>
</dbReference>
<evidence type="ECO:0000313" key="1">
    <source>
        <dbReference type="EMBL" id="OKL55404.1"/>
    </source>
</evidence>
<dbReference type="OrthoDB" id="671439at2759"/>
<dbReference type="InterPro" id="IPR036514">
    <property type="entry name" value="SGNH_hydro_sf"/>
</dbReference>
<dbReference type="SUPFAM" id="SSF52266">
    <property type="entry name" value="SGNH hydrolase"/>
    <property type="match status" value="1"/>
</dbReference>
<dbReference type="GeneID" id="31009045"/>
<organism evidence="1 2">
    <name type="scientific">Talaromyces atroroseus</name>
    <dbReference type="NCBI Taxonomy" id="1441469"/>
    <lineage>
        <taxon>Eukaryota</taxon>
        <taxon>Fungi</taxon>
        <taxon>Dikarya</taxon>
        <taxon>Ascomycota</taxon>
        <taxon>Pezizomycotina</taxon>
        <taxon>Eurotiomycetes</taxon>
        <taxon>Eurotiomycetidae</taxon>
        <taxon>Eurotiales</taxon>
        <taxon>Trichocomaceae</taxon>
        <taxon>Talaromyces</taxon>
        <taxon>Talaromyces sect. Trachyspermi</taxon>
    </lineage>
</organism>
<dbReference type="AlphaFoldDB" id="A0A1Q5Q6D6"/>
<accession>A0A1Q5Q6D6</accession>
<dbReference type="EMBL" id="LFMY01000021">
    <property type="protein sequence ID" value="OKL55404.1"/>
    <property type="molecule type" value="Genomic_DNA"/>
</dbReference>
<dbReference type="InterPro" id="IPR045136">
    <property type="entry name" value="Iah1-like"/>
</dbReference>
<evidence type="ECO:0000313" key="2">
    <source>
        <dbReference type="Proteomes" id="UP000214365"/>
    </source>
</evidence>
<keyword evidence="2" id="KW-1185">Reference proteome</keyword>
<reference evidence="1 2" key="1">
    <citation type="submission" date="2015-06" db="EMBL/GenBank/DDBJ databases">
        <title>Talaromyces atroroseus IBT 11181 draft genome.</title>
        <authorList>
            <person name="Rasmussen K.B."/>
            <person name="Rasmussen S."/>
            <person name="Petersen B."/>
            <person name="Sicheritz-Ponten T."/>
            <person name="Mortensen U.H."/>
            <person name="Thrane U."/>
        </authorList>
    </citation>
    <scope>NUCLEOTIDE SEQUENCE [LARGE SCALE GENOMIC DNA]</scope>
    <source>
        <strain evidence="1 2">IBT 11181</strain>
    </source>
</reference>
<dbReference type="STRING" id="1441469.A0A1Q5Q6D6"/>
<proteinExistence type="predicted"/>
<gene>
    <name evidence="1" type="ORF">UA08_09289</name>
</gene>
<dbReference type="PANTHER" id="PTHR14209">
    <property type="entry name" value="ISOAMYL ACETATE-HYDROLYZING ESTERASE 1"/>
    <property type="match status" value="1"/>
</dbReference>
<sequence length="266" mass="29823">MALAFDKIVLFGDSITQLAYDPACGFCFGAAMQHAYCRKLDVIQRGFGGYNSDHAVTIIDHLIQQETTMQSAIKLMAGLSFGFWIWFPILGRSDLMTFVARLFSSARTTLSRLIARVEQSGAKVVLVGPGPFNHHQFVAANGKEFFCDRTTIRARAYCDAAIEVGKERKVPTVPLWYLIMEELGWKDGDPIYGLEELSAENPLNEYLSDDGRPGVHYLGKAYKVEFTNVIKAIKDFYPELDPDRLSEKLPAWDVITSLDMLYEATA</sequence>
<dbReference type="RefSeq" id="XP_020115525.1">
    <property type="nucleotide sequence ID" value="XM_020265216.1"/>
</dbReference>
<dbReference type="Proteomes" id="UP000214365">
    <property type="component" value="Unassembled WGS sequence"/>
</dbReference>
<dbReference type="PANTHER" id="PTHR14209:SF19">
    <property type="entry name" value="ISOAMYL ACETATE-HYDROLYZING ESTERASE 1 HOMOLOG"/>
    <property type="match status" value="1"/>
</dbReference>
<name>A0A1Q5Q6D6_TALAT</name>
<comment type="caution">
    <text evidence="1">The sequence shown here is derived from an EMBL/GenBank/DDBJ whole genome shotgun (WGS) entry which is preliminary data.</text>
</comment>
<protein>
    <submittedName>
        <fullName evidence="1">Uncharacterized protein</fullName>
    </submittedName>
</protein>